<dbReference type="EMBL" id="JASCZI010122231">
    <property type="protein sequence ID" value="MED6163962.1"/>
    <property type="molecule type" value="Genomic_DNA"/>
</dbReference>
<comment type="caution">
    <text evidence="2">The sequence shown here is derived from an EMBL/GenBank/DDBJ whole genome shotgun (WGS) entry which is preliminary data.</text>
</comment>
<accession>A0ABU6UTI4</accession>
<feature type="signal peptide" evidence="1">
    <location>
        <begin position="1"/>
        <end position="20"/>
    </location>
</feature>
<name>A0ABU6UTI4_9FABA</name>
<evidence type="ECO:0000256" key="1">
    <source>
        <dbReference type="SAM" id="SignalP"/>
    </source>
</evidence>
<gene>
    <name evidence="2" type="ORF">PIB30_085061</name>
</gene>
<feature type="chain" id="PRO_5047102453" evidence="1">
    <location>
        <begin position="21"/>
        <end position="142"/>
    </location>
</feature>
<reference evidence="2 3" key="1">
    <citation type="journal article" date="2023" name="Plants (Basel)">
        <title>Bridging the Gap: Combining Genomics and Transcriptomics Approaches to Understand Stylosanthes scabra, an Orphan Legume from the Brazilian Caatinga.</title>
        <authorList>
            <person name="Ferreira-Neto J.R.C."/>
            <person name="da Silva M.D."/>
            <person name="Binneck E."/>
            <person name="de Melo N.F."/>
            <person name="da Silva R.H."/>
            <person name="de Melo A.L.T.M."/>
            <person name="Pandolfi V."/>
            <person name="Bustamante F.O."/>
            <person name="Brasileiro-Vidal A.C."/>
            <person name="Benko-Iseppon A.M."/>
        </authorList>
    </citation>
    <scope>NUCLEOTIDE SEQUENCE [LARGE SCALE GENOMIC DNA]</scope>
    <source>
        <tissue evidence="2">Leaves</tissue>
    </source>
</reference>
<keyword evidence="1" id="KW-0732">Signal</keyword>
<protein>
    <submittedName>
        <fullName evidence="2">Uncharacterized protein</fullName>
    </submittedName>
</protein>
<proteinExistence type="predicted"/>
<keyword evidence="3" id="KW-1185">Reference proteome</keyword>
<evidence type="ECO:0000313" key="2">
    <source>
        <dbReference type="EMBL" id="MED6163962.1"/>
    </source>
</evidence>
<organism evidence="2 3">
    <name type="scientific">Stylosanthes scabra</name>
    <dbReference type="NCBI Taxonomy" id="79078"/>
    <lineage>
        <taxon>Eukaryota</taxon>
        <taxon>Viridiplantae</taxon>
        <taxon>Streptophyta</taxon>
        <taxon>Embryophyta</taxon>
        <taxon>Tracheophyta</taxon>
        <taxon>Spermatophyta</taxon>
        <taxon>Magnoliopsida</taxon>
        <taxon>eudicotyledons</taxon>
        <taxon>Gunneridae</taxon>
        <taxon>Pentapetalae</taxon>
        <taxon>rosids</taxon>
        <taxon>fabids</taxon>
        <taxon>Fabales</taxon>
        <taxon>Fabaceae</taxon>
        <taxon>Papilionoideae</taxon>
        <taxon>50 kb inversion clade</taxon>
        <taxon>dalbergioids sensu lato</taxon>
        <taxon>Dalbergieae</taxon>
        <taxon>Pterocarpus clade</taxon>
        <taxon>Stylosanthes</taxon>
    </lineage>
</organism>
<evidence type="ECO:0000313" key="3">
    <source>
        <dbReference type="Proteomes" id="UP001341840"/>
    </source>
</evidence>
<dbReference type="Proteomes" id="UP001341840">
    <property type="component" value="Unassembled WGS sequence"/>
</dbReference>
<sequence>MASPLCTWLVAACMSVTCDADRAATPNSSKRSRRTNALSKFAPKASQFNTRLISSLYGSSIQGLISSFEPCHDYYNSSNTFSSLFRSKTPNSNFNRRHRRHSGKLVKSLQVNIFLLLFAIPLSTPYWLLVFGEVDGAPVSLN</sequence>